<dbReference type="Pfam" id="PF21041">
    <property type="entry name" value="XMAP215_CLASP_TOG"/>
    <property type="match status" value="1"/>
</dbReference>
<evidence type="ECO:0000313" key="5">
    <source>
        <dbReference type="EMBL" id="KAG8223736.1"/>
    </source>
</evidence>
<comment type="caution">
    <text evidence="5">The sequence shown here is derived from an EMBL/GenBank/DDBJ whole genome shotgun (WGS) entry which is preliminary data.</text>
</comment>
<protein>
    <recommendedName>
        <fullName evidence="4">TOG domain-containing protein</fullName>
    </recommendedName>
</protein>
<evidence type="ECO:0000259" key="4">
    <source>
        <dbReference type="SMART" id="SM01349"/>
    </source>
</evidence>
<comment type="subcellular location">
    <subcellularLocation>
        <location evidence="1">Cytoplasm</location>
        <location evidence="1">Cytoskeleton</location>
    </subcellularLocation>
</comment>
<dbReference type="AlphaFoldDB" id="A0A8K0JWQ3"/>
<dbReference type="InterPro" id="IPR045110">
    <property type="entry name" value="XMAP215"/>
</dbReference>
<dbReference type="Proteomes" id="UP000792457">
    <property type="component" value="Unassembled WGS sequence"/>
</dbReference>
<dbReference type="GO" id="GO:0030951">
    <property type="term" value="P:establishment or maintenance of microtubule cytoskeleton polarity"/>
    <property type="evidence" value="ECO:0007669"/>
    <property type="project" value="InterPro"/>
</dbReference>
<evidence type="ECO:0000313" key="6">
    <source>
        <dbReference type="Proteomes" id="UP000792457"/>
    </source>
</evidence>
<evidence type="ECO:0000256" key="2">
    <source>
        <dbReference type="ARBA" id="ARBA00022490"/>
    </source>
</evidence>
<dbReference type="InterPro" id="IPR016024">
    <property type="entry name" value="ARM-type_fold"/>
</dbReference>
<accession>A0A8K0JWQ3</accession>
<dbReference type="PANTHER" id="PTHR12609">
    <property type="entry name" value="MICROTUBULE ASSOCIATED PROTEIN XMAP215"/>
    <property type="match status" value="1"/>
</dbReference>
<dbReference type="EMBL" id="KZ308171">
    <property type="protein sequence ID" value="KAG8223736.1"/>
    <property type="molecule type" value="Genomic_DNA"/>
</dbReference>
<sequence length="218" mass="24291">MEDEKEYIKLPVEERCVHKLWKARLHGYEESVKTFQQIDDEKSPEWSKYLGLLKKFVVDSNAAAQEKGLEAVLAYVENSALAGKTVGEVMSGIVSKCIGAPKMKTKELAVKITLMYIEIEKTEQVLEELVKGMDQKNPKVVAACVSAATLALSDISFSKVEFGSKVVTVKPLVKKIPVLLEDRDKGVREEGKALVIEIYRWIGDALKPQLSSLKPIQV</sequence>
<gene>
    <name evidence="5" type="ORF">J437_LFUL003642</name>
</gene>
<dbReference type="OrthoDB" id="205662at2759"/>
<name>A0A8K0JWQ3_LADFU</name>
<dbReference type="Gene3D" id="1.25.10.10">
    <property type="entry name" value="Leucine-rich Repeat Variant"/>
    <property type="match status" value="1"/>
</dbReference>
<dbReference type="GO" id="GO:0061863">
    <property type="term" value="F:microtubule plus end polymerase"/>
    <property type="evidence" value="ECO:0007669"/>
    <property type="project" value="InterPro"/>
</dbReference>
<keyword evidence="2" id="KW-0963">Cytoplasm</keyword>
<dbReference type="GO" id="GO:0046785">
    <property type="term" value="P:microtubule polymerization"/>
    <property type="evidence" value="ECO:0007669"/>
    <property type="project" value="InterPro"/>
</dbReference>
<evidence type="ECO:0000256" key="3">
    <source>
        <dbReference type="ARBA" id="ARBA00023212"/>
    </source>
</evidence>
<organism evidence="5 6">
    <name type="scientific">Ladona fulva</name>
    <name type="common">Scarce chaser dragonfly</name>
    <name type="synonym">Libellula fulva</name>
    <dbReference type="NCBI Taxonomy" id="123851"/>
    <lineage>
        <taxon>Eukaryota</taxon>
        <taxon>Metazoa</taxon>
        <taxon>Ecdysozoa</taxon>
        <taxon>Arthropoda</taxon>
        <taxon>Hexapoda</taxon>
        <taxon>Insecta</taxon>
        <taxon>Pterygota</taxon>
        <taxon>Palaeoptera</taxon>
        <taxon>Odonata</taxon>
        <taxon>Epiprocta</taxon>
        <taxon>Anisoptera</taxon>
        <taxon>Libelluloidea</taxon>
        <taxon>Libellulidae</taxon>
        <taxon>Ladona</taxon>
    </lineage>
</organism>
<keyword evidence="6" id="KW-1185">Reference proteome</keyword>
<dbReference type="InterPro" id="IPR048491">
    <property type="entry name" value="XMAP215_CLASP_TOG"/>
</dbReference>
<dbReference type="FunFam" id="1.25.10.10:FF:000063">
    <property type="entry name" value="Putative cytoskeleton-associated protein 5"/>
    <property type="match status" value="1"/>
</dbReference>
<dbReference type="GO" id="GO:0051010">
    <property type="term" value="F:microtubule plus-end binding"/>
    <property type="evidence" value="ECO:0007669"/>
    <property type="project" value="InterPro"/>
</dbReference>
<dbReference type="GO" id="GO:0005856">
    <property type="term" value="C:cytoskeleton"/>
    <property type="evidence" value="ECO:0007669"/>
    <property type="project" value="UniProtKB-SubCell"/>
</dbReference>
<dbReference type="SMART" id="SM01349">
    <property type="entry name" value="TOG"/>
    <property type="match status" value="1"/>
</dbReference>
<dbReference type="InterPro" id="IPR011989">
    <property type="entry name" value="ARM-like"/>
</dbReference>
<dbReference type="GO" id="GO:0007051">
    <property type="term" value="P:spindle organization"/>
    <property type="evidence" value="ECO:0007669"/>
    <property type="project" value="InterPro"/>
</dbReference>
<dbReference type="InterPro" id="IPR034085">
    <property type="entry name" value="TOG"/>
</dbReference>
<keyword evidence="3" id="KW-0206">Cytoskeleton</keyword>
<feature type="domain" description="TOG" evidence="4">
    <location>
        <begin position="1"/>
        <end position="218"/>
    </location>
</feature>
<proteinExistence type="predicted"/>
<evidence type="ECO:0000256" key="1">
    <source>
        <dbReference type="ARBA" id="ARBA00004245"/>
    </source>
</evidence>
<dbReference type="SUPFAM" id="SSF48371">
    <property type="entry name" value="ARM repeat"/>
    <property type="match status" value="1"/>
</dbReference>
<reference evidence="5" key="2">
    <citation type="submission" date="2017-10" db="EMBL/GenBank/DDBJ databases">
        <title>Ladona fulva Genome sequencing and assembly.</title>
        <authorList>
            <person name="Murali S."/>
            <person name="Richards S."/>
            <person name="Bandaranaike D."/>
            <person name="Bellair M."/>
            <person name="Blankenburg K."/>
            <person name="Chao H."/>
            <person name="Dinh H."/>
            <person name="Doddapaneni H."/>
            <person name="Dugan-Rocha S."/>
            <person name="Elkadiri S."/>
            <person name="Gnanaolivu R."/>
            <person name="Hernandez B."/>
            <person name="Skinner E."/>
            <person name="Javaid M."/>
            <person name="Lee S."/>
            <person name="Li M."/>
            <person name="Ming W."/>
            <person name="Munidasa M."/>
            <person name="Muniz J."/>
            <person name="Nguyen L."/>
            <person name="Hughes D."/>
            <person name="Osuji N."/>
            <person name="Pu L.-L."/>
            <person name="Puazo M."/>
            <person name="Qu C."/>
            <person name="Quiroz J."/>
            <person name="Raj R."/>
            <person name="Weissenberger G."/>
            <person name="Xin Y."/>
            <person name="Zou X."/>
            <person name="Han Y."/>
            <person name="Worley K."/>
            <person name="Muzny D."/>
            <person name="Gibbs R."/>
        </authorList>
    </citation>
    <scope>NUCLEOTIDE SEQUENCE</scope>
    <source>
        <strain evidence="5">Sampled in the wild</strain>
    </source>
</reference>
<reference evidence="5" key="1">
    <citation type="submission" date="2013-04" db="EMBL/GenBank/DDBJ databases">
        <authorList>
            <person name="Qu J."/>
            <person name="Murali S.C."/>
            <person name="Bandaranaike D."/>
            <person name="Bellair M."/>
            <person name="Blankenburg K."/>
            <person name="Chao H."/>
            <person name="Dinh H."/>
            <person name="Doddapaneni H."/>
            <person name="Downs B."/>
            <person name="Dugan-Rocha S."/>
            <person name="Elkadiri S."/>
            <person name="Gnanaolivu R.D."/>
            <person name="Hernandez B."/>
            <person name="Javaid M."/>
            <person name="Jayaseelan J.C."/>
            <person name="Lee S."/>
            <person name="Li M."/>
            <person name="Ming W."/>
            <person name="Munidasa M."/>
            <person name="Muniz J."/>
            <person name="Nguyen L."/>
            <person name="Ongeri F."/>
            <person name="Osuji N."/>
            <person name="Pu L.-L."/>
            <person name="Puazo M."/>
            <person name="Qu C."/>
            <person name="Quiroz J."/>
            <person name="Raj R."/>
            <person name="Weissenberger G."/>
            <person name="Xin Y."/>
            <person name="Zou X."/>
            <person name="Han Y."/>
            <person name="Richards S."/>
            <person name="Worley K."/>
            <person name="Muzny D."/>
            <person name="Gibbs R."/>
        </authorList>
    </citation>
    <scope>NUCLEOTIDE SEQUENCE</scope>
    <source>
        <strain evidence="5">Sampled in the wild</strain>
    </source>
</reference>